<dbReference type="Proteomes" id="UP001054837">
    <property type="component" value="Unassembled WGS sequence"/>
</dbReference>
<proteinExistence type="predicted"/>
<protein>
    <submittedName>
        <fullName evidence="1">Uncharacterized protein</fullName>
    </submittedName>
</protein>
<sequence>MANFRSKWLISANLDPRPENAALILCASTLVLSGKRRAILFRSSQTGQWYGTKGKTILEGGAHNECPTRNFQQVIHAADGRHVISFLRNHLIMA</sequence>
<reference evidence="1 2" key="1">
    <citation type="submission" date="2021-06" db="EMBL/GenBank/DDBJ databases">
        <title>Caerostris darwini draft genome.</title>
        <authorList>
            <person name="Kono N."/>
            <person name="Arakawa K."/>
        </authorList>
    </citation>
    <scope>NUCLEOTIDE SEQUENCE [LARGE SCALE GENOMIC DNA]</scope>
</reference>
<dbReference type="EMBL" id="BPLQ01012651">
    <property type="protein sequence ID" value="GIY66793.1"/>
    <property type="molecule type" value="Genomic_DNA"/>
</dbReference>
<evidence type="ECO:0000313" key="1">
    <source>
        <dbReference type="EMBL" id="GIY66793.1"/>
    </source>
</evidence>
<evidence type="ECO:0000313" key="2">
    <source>
        <dbReference type="Proteomes" id="UP001054837"/>
    </source>
</evidence>
<dbReference type="AlphaFoldDB" id="A0AAV4V9U8"/>
<name>A0AAV4V9U8_9ARAC</name>
<comment type="caution">
    <text evidence="1">The sequence shown here is derived from an EMBL/GenBank/DDBJ whole genome shotgun (WGS) entry which is preliminary data.</text>
</comment>
<organism evidence="1 2">
    <name type="scientific">Caerostris darwini</name>
    <dbReference type="NCBI Taxonomy" id="1538125"/>
    <lineage>
        <taxon>Eukaryota</taxon>
        <taxon>Metazoa</taxon>
        <taxon>Ecdysozoa</taxon>
        <taxon>Arthropoda</taxon>
        <taxon>Chelicerata</taxon>
        <taxon>Arachnida</taxon>
        <taxon>Araneae</taxon>
        <taxon>Araneomorphae</taxon>
        <taxon>Entelegynae</taxon>
        <taxon>Araneoidea</taxon>
        <taxon>Araneidae</taxon>
        <taxon>Caerostris</taxon>
    </lineage>
</organism>
<accession>A0AAV4V9U8</accession>
<gene>
    <name evidence="1" type="ORF">CDAR_18321</name>
</gene>
<keyword evidence="2" id="KW-1185">Reference proteome</keyword>